<keyword evidence="5 6" id="KW-0472">Membrane</keyword>
<name>A0A5C6TUZ4_9SPHN</name>
<feature type="transmembrane region" description="Helical" evidence="6">
    <location>
        <begin position="250"/>
        <end position="268"/>
    </location>
</feature>
<gene>
    <name evidence="8" type="ORF">FRZ32_10490</name>
</gene>
<sequence>MAGTQSIPFPGSGASSAEPAAEPVREGAWRAVAVLTLLYWFGTLDRQVAALLIPMIKADLSLTDLQISMIQGLAFGLFFMIMSPLMGWLVDRYSRRVILFCGVVGWSISATASGLVKSFGGLFAARAGVGGCEASINPTAYAMLSELFPPKKLSLPMSLFVMGGNLGSGMSFLLGGGVIAWVSTSPQMSLPWIGPLAGWQLAFVVTGLPGLLLAPLLFTIPESRRPRTAGVTAAPSGFGDLWRHYRRFPVFYLTHGLGFALIMAFVVGLQSWNATFLMRAHGWALSDIGYLLGIFQVGSALIGLAFHGWAVDRLFGRGRKDAHLAYFALMCALAFPCATAAYLIDSGMATLLLYSLAYFFIMAFASIGPAALQITTPANLRGKASAVYMVGVSIIGTILGPIVVASFTDLLFQDEKALGWSMALFAALTTGLAGALFFVGRPAMRRAIDARMSAGA</sequence>
<organism evidence="8 9">
    <name type="scientific">Allosphingosinicella ginsenosidimutans</name>
    <dbReference type="NCBI Taxonomy" id="1176539"/>
    <lineage>
        <taxon>Bacteria</taxon>
        <taxon>Pseudomonadati</taxon>
        <taxon>Pseudomonadota</taxon>
        <taxon>Alphaproteobacteria</taxon>
        <taxon>Sphingomonadales</taxon>
        <taxon>Sphingomonadaceae</taxon>
        <taxon>Allosphingosinicella</taxon>
    </lineage>
</organism>
<dbReference type="InterPro" id="IPR020846">
    <property type="entry name" value="MFS_dom"/>
</dbReference>
<dbReference type="PANTHER" id="PTHR23505:SF79">
    <property type="entry name" value="PROTEIN SPINSTER"/>
    <property type="match status" value="1"/>
</dbReference>
<evidence type="ECO:0000256" key="1">
    <source>
        <dbReference type="ARBA" id="ARBA00004141"/>
    </source>
</evidence>
<evidence type="ECO:0000259" key="7">
    <source>
        <dbReference type="PROSITE" id="PS50850"/>
    </source>
</evidence>
<feature type="transmembrane region" description="Helical" evidence="6">
    <location>
        <begin position="159"/>
        <end position="184"/>
    </location>
</feature>
<evidence type="ECO:0000313" key="8">
    <source>
        <dbReference type="EMBL" id="TXC64049.1"/>
    </source>
</evidence>
<evidence type="ECO:0000313" key="9">
    <source>
        <dbReference type="Proteomes" id="UP000321249"/>
    </source>
</evidence>
<feature type="transmembrane region" description="Helical" evidence="6">
    <location>
        <begin position="196"/>
        <end position="218"/>
    </location>
</feature>
<protein>
    <submittedName>
        <fullName evidence="8">MFS transporter</fullName>
    </submittedName>
</protein>
<dbReference type="PROSITE" id="PS50850">
    <property type="entry name" value="MFS"/>
    <property type="match status" value="1"/>
</dbReference>
<accession>A0A5C6TUZ4</accession>
<dbReference type="InterPro" id="IPR044770">
    <property type="entry name" value="MFS_spinster-like"/>
</dbReference>
<evidence type="ECO:0000256" key="3">
    <source>
        <dbReference type="ARBA" id="ARBA00022692"/>
    </source>
</evidence>
<evidence type="ECO:0000256" key="2">
    <source>
        <dbReference type="ARBA" id="ARBA00022448"/>
    </source>
</evidence>
<feature type="transmembrane region" description="Helical" evidence="6">
    <location>
        <begin position="419"/>
        <end position="439"/>
    </location>
</feature>
<dbReference type="EMBL" id="VOQQ01000001">
    <property type="protein sequence ID" value="TXC64049.1"/>
    <property type="molecule type" value="Genomic_DNA"/>
</dbReference>
<feature type="transmembrane region" description="Helical" evidence="6">
    <location>
        <begin position="323"/>
        <end position="344"/>
    </location>
</feature>
<feature type="transmembrane region" description="Helical" evidence="6">
    <location>
        <begin position="65"/>
        <end position="85"/>
    </location>
</feature>
<dbReference type="Proteomes" id="UP000321249">
    <property type="component" value="Unassembled WGS sequence"/>
</dbReference>
<dbReference type="GO" id="GO:0022857">
    <property type="term" value="F:transmembrane transporter activity"/>
    <property type="evidence" value="ECO:0007669"/>
    <property type="project" value="InterPro"/>
</dbReference>
<keyword evidence="2" id="KW-0813">Transport</keyword>
<keyword evidence="9" id="KW-1185">Reference proteome</keyword>
<dbReference type="PANTHER" id="PTHR23505">
    <property type="entry name" value="SPINSTER"/>
    <property type="match status" value="1"/>
</dbReference>
<dbReference type="InterPro" id="IPR036259">
    <property type="entry name" value="MFS_trans_sf"/>
</dbReference>
<comment type="subcellular location">
    <subcellularLocation>
        <location evidence="1">Membrane</location>
        <topology evidence="1">Multi-pass membrane protein</topology>
    </subcellularLocation>
</comment>
<evidence type="ECO:0000256" key="4">
    <source>
        <dbReference type="ARBA" id="ARBA00022989"/>
    </source>
</evidence>
<evidence type="ECO:0000256" key="5">
    <source>
        <dbReference type="ARBA" id="ARBA00023136"/>
    </source>
</evidence>
<dbReference type="InterPro" id="IPR011701">
    <property type="entry name" value="MFS"/>
</dbReference>
<dbReference type="Pfam" id="PF07690">
    <property type="entry name" value="MFS_1"/>
    <property type="match status" value="1"/>
</dbReference>
<dbReference type="AlphaFoldDB" id="A0A5C6TUZ4"/>
<keyword evidence="3 6" id="KW-0812">Transmembrane</keyword>
<comment type="caution">
    <text evidence="8">The sequence shown here is derived from an EMBL/GenBank/DDBJ whole genome shotgun (WGS) entry which is preliminary data.</text>
</comment>
<proteinExistence type="predicted"/>
<feature type="transmembrane region" description="Helical" evidence="6">
    <location>
        <begin position="386"/>
        <end position="407"/>
    </location>
</feature>
<dbReference type="Gene3D" id="1.20.1250.20">
    <property type="entry name" value="MFS general substrate transporter like domains"/>
    <property type="match status" value="2"/>
</dbReference>
<dbReference type="GO" id="GO:0016020">
    <property type="term" value="C:membrane"/>
    <property type="evidence" value="ECO:0007669"/>
    <property type="project" value="UniProtKB-SubCell"/>
</dbReference>
<keyword evidence="4 6" id="KW-1133">Transmembrane helix</keyword>
<dbReference type="SUPFAM" id="SSF103473">
    <property type="entry name" value="MFS general substrate transporter"/>
    <property type="match status" value="1"/>
</dbReference>
<feature type="transmembrane region" description="Helical" evidence="6">
    <location>
        <begin position="288"/>
        <end position="311"/>
    </location>
</feature>
<feature type="domain" description="Major facilitator superfamily (MFS) profile" evidence="7">
    <location>
        <begin position="31"/>
        <end position="445"/>
    </location>
</feature>
<evidence type="ECO:0000256" key="6">
    <source>
        <dbReference type="SAM" id="Phobius"/>
    </source>
</evidence>
<feature type="transmembrane region" description="Helical" evidence="6">
    <location>
        <begin position="356"/>
        <end position="374"/>
    </location>
</feature>
<reference evidence="8 9" key="1">
    <citation type="journal article" date="2015" name="J. Microbiol.">
        <title>Sphingosinicella ginsenosidimutans sp. nov., with ginsenoside converting activity.</title>
        <authorList>
            <person name="Kim J.K."/>
            <person name="Kang M.S."/>
            <person name="Park S.C."/>
            <person name="Kim K.M."/>
            <person name="Choi K."/>
            <person name="Yoon M.H."/>
            <person name="Im W.T."/>
        </authorList>
    </citation>
    <scope>NUCLEOTIDE SEQUENCE [LARGE SCALE GENOMIC DNA]</scope>
    <source>
        <strain evidence="8 9">BS-11</strain>
    </source>
</reference>